<reference evidence="12" key="1">
    <citation type="journal article" date="2019" name="Int. J. Syst. Evol. Microbiol.">
        <title>The Global Catalogue of Microorganisms (GCM) 10K type strain sequencing project: providing services to taxonomists for standard genome sequencing and annotation.</title>
        <authorList>
            <consortium name="The Broad Institute Genomics Platform"/>
            <consortium name="The Broad Institute Genome Sequencing Center for Infectious Disease"/>
            <person name="Wu L."/>
            <person name="Ma J."/>
        </authorList>
    </citation>
    <scope>NUCLEOTIDE SEQUENCE [LARGE SCALE GENOMIC DNA]</scope>
    <source>
        <strain evidence="12">CGMCC 4.7152</strain>
    </source>
</reference>
<keyword evidence="4" id="KW-0547">Nucleotide-binding</keyword>
<evidence type="ECO:0000256" key="3">
    <source>
        <dbReference type="ARBA" id="ARBA00022679"/>
    </source>
</evidence>
<evidence type="ECO:0000256" key="5">
    <source>
        <dbReference type="ARBA" id="ARBA00022777"/>
    </source>
</evidence>
<keyword evidence="8" id="KW-0472">Membrane</keyword>
<evidence type="ECO:0000256" key="4">
    <source>
        <dbReference type="ARBA" id="ARBA00022741"/>
    </source>
</evidence>
<dbReference type="SUPFAM" id="SSF56112">
    <property type="entry name" value="Protein kinase-like (PK-like)"/>
    <property type="match status" value="1"/>
</dbReference>
<comment type="caution">
    <text evidence="11">The sequence shown here is derived from an EMBL/GenBank/DDBJ whole genome shotgun (WGS) entry which is preliminary data.</text>
</comment>
<dbReference type="RefSeq" id="WP_380128165.1">
    <property type="nucleotide sequence ID" value="NZ_JBHSIU010000128.1"/>
</dbReference>
<dbReference type="InterPro" id="IPR001919">
    <property type="entry name" value="CBD2"/>
</dbReference>
<evidence type="ECO:0000313" key="11">
    <source>
        <dbReference type="EMBL" id="MFC5007521.1"/>
    </source>
</evidence>
<dbReference type="PANTHER" id="PTHR43289">
    <property type="entry name" value="MITOGEN-ACTIVATED PROTEIN KINASE KINASE KINASE 20-RELATED"/>
    <property type="match status" value="1"/>
</dbReference>
<accession>A0ABV9WIL4</accession>
<evidence type="ECO:0000256" key="2">
    <source>
        <dbReference type="ARBA" id="ARBA00022527"/>
    </source>
</evidence>
<dbReference type="SUPFAM" id="SSF49384">
    <property type="entry name" value="Carbohydrate-binding domain"/>
    <property type="match status" value="1"/>
</dbReference>
<evidence type="ECO:0000256" key="8">
    <source>
        <dbReference type="SAM" id="Phobius"/>
    </source>
</evidence>
<protein>
    <recommendedName>
        <fullName evidence="1">non-specific serine/threonine protein kinase</fullName>
        <ecNumber evidence="1">2.7.11.1</ecNumber>
    </recommendedName>
</protein>
<dbReference type="EMBL" id="JBHSIU010000128">
    <property type="protein sequence ID" value="MFC5007521.1"/>
    <property type="molecule type" value="Genomic_DNA"/>
</dbReference>
<dbReference type="Gene3D" id="1.10.510.10">
    <property type="entry name" value="Transferase(Phosphotransferase) domain 1"/>
    <property type="match status" value="1"/>
</dbReference>
<keyword evidence="12" id="KW-1185">Reference proteome</keyword>
<dbReference type="EC" id="2.7.11.1" evidence="1"/>
<dbReference type="PROSITE" id="PS50011">
    <property type="entry name" value="PROTEIN_KINASE_DOM"/>
    <property type="match status" value="1"/>
</dbReference>
<dbReference type="GO" id="GO:0004674">
    <property type="term" value="F:protein serine/threonine kinase activity"/>
    <property type="evidence" value="ECO:0007669"/>
    <property type="project" value="UniProtKB-EC"/>
</dbReference>
<dbReference type="Gene3D" id="2.60.40.290">
    <property type="match status" value="1"/>
</dbReference>
<dbReference type="PROSITE" id="PS51173">
    <property type="entry name" value="CBM2"/>
    <property type="match status" value="1"/>
</dbReference>
<keyword evidence="2" id="KW-0723">Serine/threonine-protein kinase</keyword>
<feature type="domain" description="Protein kinase" evidence="9">
    <location>
        <begin position="12"/>
        <end position="237"/>
    </location>
</feature>
<evidence type="ECO:0000313" key="12">
    <source>
        <dbReference type="Proteomes" id="UP001595912"/>
    </source>
</evidence>
<dbReference type="InterPro" id="IPR012291">
    <property type="entry name" value="CBM2_carb-bd_dom_sf"/>
</dbReference>
<evidence type="ECO:0000256" key="6">
    <source>
        <dbReference type="ARBA" id="ARBA00022840"/>
    </source>
</evidence>
<keyword evidence="5 11" id="KW-0418">Kinase</keyword>
<keyword evidence="8" id="KW-1133">Transmembrane helix</keyword>
<proteinExistence type="predicted"/>
<keyword evidence="6" id="KW-0067">ATP-binding</keyword>
<dbReference type="SMART" id="SM00637">
    <property type="entry name" value="CBD_II"/>
    <property type="match status" value="1"/>
</dbReference>
<dbReference type="InterPro" id="IPR011009">
    <property type="entry name" value="Kinase-like_dom_sf"/>
</dbReference>
<keyword evidence="3 11" id="KW-0808">Transferase</keyword>
<evidence type="ECO:0000256" key="1">
    <source>
        <dbReference type="ARBA" id="ARBA00012513"/>
    </source>
</evidence>
<dbReference type="PANTHER" id="PTHR43289:SF6">
    <property type="entry name" value="SERINE_THREONINE-PROTEIN KINASE NEKL-3"/>
    <property type="match status" value="1"/>
</dbReference>
<organism evidence="11 12">
    <name type="scientific">Dactylosporangium cerinum</name>
    <dbReference type="NCBI Taxonomy" id="1434730"/>
    <lineage>
        <taxon>Bacteria</taxon>
        <taxon>Bacillati</taxon>
        <taxon>Actinomycetota</taxon>
        <taxon>Actinomycetes</taxon>
        <taxon>Micromonosporales</taxon>
        <taxon>Micromonosporaceae</taxon>
        <taxon>Dactylosporangium</taxon>
    </lineage>
</organism>
<dbReference type="Pfam" id="PF00069">
    <property type="entry name" value="Pkinase"/>
    <property type="match status" value="1"/>
</dbReference>
<dbReference type="Pfam" id="PF00553">
    <property type="entry name" value="CBM_2"/>
    <property type="match status" value="1"/>
</dbReference>
<dbReference type="Gene3D" id="3.30.200.20">
    <property type="entry name" value="Phosphorylase Kinase, domain 1"/>
    <property type="match status" value="1"/>
</dbReference>
<dbReference type="Proteomes" id="UP001595912">
    <property type="component" value="Unassembled WGS sequence"/>
</dbReference>
<keyword evidence="8" id="KW-0812">Transmembrane</keyword>
<name>A0ABV9WIL4_9ACTN</name>
<sequence length="464" mass="47803">MINSPKLLSGRYRLIEPLGESGTSMVWRAYDEVLRRRVAVKLLAAGPRDAGQLHAGVQVAALLNHPNVSAVYDYGVAGDEPFVVMELVDGVSLADRLTRGPLPWRGAVEVCAYVAAALSAAHARRLVHSDIRPGSIMLTEDGVKVLDFGIAAVTSPRPAADPAADVYALGMLLFSVLTGQPPADRKAGLLRGDPGLTPLPLIPGMPLEVAALYQHCVAPDPNLRPSAAALARRFADLAGVRVGAVDVRERPIAGQVVGSASSATATMRLTGTRDLPATPARRLRVRRASVIVAVAGAVVAAAIGVAVAATALGPALSGGSTTARWSGTPRPSARFATPAGETGSASLGAKAPDEPSCRVTYQVQQIWDNGAAVALSIANTGKAVTQRWTLTFDLADGLQTRDGRNGAWQQQGTQVTVAGLPGHPDLAAGSSVSDVGVSIDGHGATGIPGSFVLNGQRCQVTAQP</sequence>
<evidence type="ECO:0000259" key="9">
    <source>
        <dbReference type="PROSITE" id="PS50011"/>
    </source>
</evidence>
<feature type="transmembrane region" description="Helical" evidence="8">
    <location>
        <begin position="290"/>
        <end position="312"/>
    </location>
</feature>
<dbReference type="CDD" id="cd14014">
    <property type="entry name" value="STKc_PknB_like"/>
    <property type="match status" value="1"/>
</dbReference>
<dbReference type="InterPro" id="IPR008965">
    <property type="entry name" value="CBM2/CBM3_carb-bd_dom_sf"/>
</dbReference>
<evidence type="ECO:0000256" key="7">
    <source>
        <dbReference type="SAM" id="MobiDB-lite"/>
    </source>
</evidence>
<evidence type="ECO:0000259" key="10">
    <source>
        <dbReference type="PROSITE" id="PS51173"/>
    </source>
</evidence>
<feature type="region of interest" description="Disordered" evidence="7">
    <location>
        <begin position="317"/>
        <end position="354"/>
    </location>
</feature>
<feature type="domain" description="CBM2" evidence="10">
    <location>
        <begin position="350"/>
        <end position="461"/>
    </location>
</feature>
<gene>
    <name evidence="11" type="ORF">ACFPIJ_58155</name>
</gene>
<dbReference type="InterPro" id="IPR000719">
    <property type="entry name" value="Prot_kinase_dom"/>
</dbReference>